<feature type="compositionally biased region" description="Low complexity" evidence="1">
    <location>
        <begin position="1"/>
        <end position="14"/>
    </location>
</feature>
<reference evidence="2 3" key="1">
    <citation type="submission" date="2017-09" db="EMBL/GenBank/DDBJ databases">
        <authorList>
            <person name="Ehlers B."/>
            <person name="Leendertz F.H."/>
        </authorList>
    </citation>
    <scope>NUCLEOTIDE SEQUENCE [LARGE SCALE GENOMIC DNA]</scope>
    <source>
        <strain evidence="2 3">CGMCC 1.10978</strain>
    </source>
</reference>
<organism evidence="2 3">
    <name type="scientific">Pseudoxanthomonas wuyuanensis</name>
    <dbReference type="NCBI Taxonomy" id="1073196"/>
    <lineage>
        <taxon>Bacteria</taxon>
        <taxon>Pseudomonadati</taxon>
        <taxon>Pseudomonadota</taxon>
        <taxon>Gammaproteobacteria</taxon>
        <taxon>Lysobacterales</taxon>
        <taxon>Lysobacteraceae</taxon>
        <taxon>Pseudoxanthomonas</taxon>
    </lineage>
</organism>
<protein>
    <submittedName>
        <fullName evidence="2">Uncharacterized protein</fullName>
    </submittedName>
</protein>
<dbReference type="Proteomes" id="UP000219374">
    <property type="component" value="Unassembled WGS sequence"/>
</dbReference>
<dbReference type="OrthoDB" id="5958972at2"/>
<name>A0A286D6W1_9GAMM</name>
<accession>A0A286D6W1</accession>
<dbReference type="AlphaFoldDB" id="A0A286D6W1"/>
<dbReference type="EMBL" id="OCND01000004">
    <property type="protein sequence ID" value="SOD54403.1"/>
    <property type="molecule type" value="Genomic_DNA"/>
</dbReference>
<dbReference type="RefSeq" id="WP_097121658.1">
    <property type="nucleotide sequence ID" value="NZ_OCND01000004.1"/>
</dbReference>
<evidence type="ECO:0000256" key="1">
    <source>
        <dbReference type="SAM" id="MobiDB-lite"/>
    </source>
</evidence>
<evidence type="ECO:0000313" key="2">
    <source>
        <dbReference type="EMBL" id="SOD54403.1"/>
    </source>
</evidence>
<keyword evidence="3" id="KW-1185">Reference proteome</keyword>
<gene>
    <name evidence="2" type="ORF">SAMN06296416_1047</name>
</gene>
<proteinExistence type="predicted"/>
<evidence type="ECO:0000313" key="3">
    <source>
        <dbReference type="Proteomes" id="UP000219374"/>
    </source>
</evidence>
<sequence length="145" mass="16071">MSASLSPKSAAPPAFGASATPAGGADERCQLLRSLLADAQWNCEPPVRERLHALMGHLSVAASSTETGPCESDWALLAHELERYLDFRRLRHLEARLRGCGDTDFRFTRADWHASRVAEAALEAHHRRVRDGSYVPEAVPMFRIH</sequence>
<feature type="region of interest" description="Disordered" evidence="1">
    <location>
        <begin position="1"/>
        <end position="21"/>
    </location>
</feature>